<dbReference type="InterPro" id="IPR000805">
    <property type="entry name" value="Glyco_hydro_26"/>
</dbReference>
<evidence type="ECO:0000256" key="3">
    <source>
        <dbReference type="ARBA" id="ARBA00023295"/>
    </source>
</evidence>
<accession>A0ABS2KF64</accession>
<feature type="domain" description="GH26" evidence="6">
    <location>
        <begin position="19"/>
        <end position="301"/>
    </location>
</feature>
<dbReference type="RefSeq" id="WP_204631126.1">
    <property type="nucleotide sequence ID" value="NZ_BSOC01000003.1"/>
</dbReference>
<keyword evidence="2 4" id="KW-0378">Hydrolase</keyword>
<keyword evidence="8" id="KW-1185">Reference proteome</keyword>
<comment type="caution">
    <text evidence="7">The sequence shown here is derived from an EMBL/GenBank/DDBJ whole genome shotgun (WGS) entry which is preliminary data.</text>
</comment>
<evidence type="ECO:0000256" key="2">
    <source>
        <dbReference type="ARBA" id="ARBA00022801"/>
    </source>
</evidence>
<comment type="similarity">
    <text evidence="1 4">Belongs to the glycosyl hydrolase 26 family.</text>
</comment>
<dbReference type="PROSITE" id="PS51764">
    <property type="entry name" value="GH26"/>
    <property type="match status" value="1"/>
</dbReference>
<feature type="active site" description="Proton donor" evidence="4">
    <location>
        <position position="143"/>
    </location>
</feature>
<sequence>MPSRIAFLTVVGSLCLPLLVNNALAQTIQPPASGAYFGAWVNPPGTNDQFPQATKNLETAIGRTLALHMHYYAWRLKPGSDTQSFPDSTMEDDALNGRTPVVTWHCGDSDDNVVAGADDALIENTANAIKAFGHPVFIRWYWEMNLPDANHQNCLGTSGAAGYIKAWRYIHQIFQNQGVTNVTWLWNPNRADDSSEDPMPYYPGDDVVDWIGVDGYDKQDVNDFGPIFSPFYAEFQSKGKPMLISETGECPAEQATYLGLAAAELEGKPNPGGYAFPLVKGFMYFDAVGNYATCAWTLGTGTGGGVDAFGAMGATSYFAPVPSKN</sequence>
<evidence type="ECO:0000313" key="8">
    <source>
        <dbReference type="Proteomes" id="UP001430193"/>
    </source>
</evidence>
<dbReference type="PANTHER" id="PTHR40079:SF4">
    <property type="entry name" value="GH26 DOMAIN-CONTAINING PROTEIN-RELATED"/>
    <property type="match status" value="1"/>
</dbReference>
<dbReference type="Proteomes" id="UP001430193">
    <property type="component" value="Unassembled WGS sequence"/>
</dbReference>
<dbReference type="EMBL" id="JADIKF010000038">
    <property type="protein sequence ID" value="MBM7129505.1"/>
    <property type="molecule type" value="Genomic_DNA"/>
</dbReference>
<dbReference type="Pfam" id="PF02156">
    <property type="entry name" value="Glyco_hydro_26"/>
    <property type="match status" value="1"/>
</dbReference>
<feature type="signal peptide" evidence="5">
    <location>
        <begin position="1"/>
        <end position="25"/>
    </location>
</feature>
<dbReference type="PANTHER" id="PTHR40079">
    <property type="entry name" value="MANNAN ENDO-1,4-BETA-MANNOSIDASE E-RELATED"/>
    <property type="match status" value="1"/>
</dbReference>
<dbReference type="InterPro" id="IPR022790">
    <property type="entry name" value="GH26_dom"/>
</dbReference>
<reference evidence="7" key="1">
    <citation type="submission" date="2020-10" db="EMBL/GenBank/DDBJ databases">
        <title>Phylogeny of dyella-like bacteria.</title>
        <authorList>
            <person name="Fu J."/>
        </authorList>
    </citation>
    <scope>NUCLEOTIDE SEQUENCE</scope>
    <source>
        <strain evidence="7">DHON07</strain>
    </source>
</reference>
<keyword evidence="5" id="KW-0732">Signal</keyword>
<dbReference type="InterPro" id="IPR017853">
    <property type="entry name" value="GH"/>
</dbReference>
<gene>
    <name evidence="7" type="ORF">ISS99_08215</name>
</gene>
<proteinExistence type="inferred from homology"/>
<evidence type="ECO:0000313" key="7">
    <source>
        <dbReference type="EMBL" id="MBM7129505.1"/>
    </source>
</evidence>
<feature type="active site" description="Nucleophile" evidence="4">
    <location>
        <position position="246"/>
    </location>
</feature>
<dbReference type="SUPFAM" id="SSF51445">
    <property type="entry name" value="(Trans)glycosidases"/>
    <property type="match status" value="1"/>
</dbReference>
<organism evidence="7 8">
    <name type="scientific">Dyella mobilis</name>
    <dbReference type="NCBI Taxonomy" id="1849582"/>
    <lineage>
        <taxon>Bacteria</taxon>
        <taxon>Pseudomonadati</taxon>
        <taxon>Pseudomonadota</taxon>
        <taxon>Gammaproteobacteria</taxon>
        <taxon>Lysobacterales</taxon>
        <taxon>Rhodanobacteraceae</taxon>
        <taxon>Dyella</taxon>
    </lineage>
</organism>
<evidence type="ECO:0000256" key="5">
    <source>
        <dbReference type="SAM" id="SignalP"/>
    </source>
</evidence>
<evidence type="ECO:0000256" key="1">
    <source>
        <dbReference type="ARBA" id="ARBA00007754"/>
    </source>
</evidence>
<protein>
    <recommendedName>
        <fullName evidence="6">GH26 domain-containing protein</fullName>
    </recommendedName>
</protein>
<keyword evidence="3 4" id="KW-0326">Glycosidase</keyword>
<evidence type="ECO:0000259" key="6">
    <source>
        <dbReference type="PROSITE" id="PS51764"/>
    </source>
</evidence>
<name>A0ABS2KF64_9GAMM</name>
<evidence type="ECO:0000256" key="4">
    <source>
        <dbReference type="PROSITE-ProRule" id="PRU01100"/>
    </source>
</evidence>
<dbReference type="Gene3D" id="3.20.20.80">
    <property type="entry name" value="Glycosidases"/>
    <property type="match status" value="1"/>
</dbReference>
<feature type="chain" id="PRO_5046266729" description="GH26 domain-containing protein" evidence="5">
    <location>
        <begin position="26"/>
        <end position="325"/>
    </location>
</feature>